<dbReference type="InterPro" id="IPR036894">
    <property type="entry name" value="YbaB-like_sf"/>
</dbReference>
<dbReference type="AlphaFoldDB" id="A0A0B7NVA2"/>
<organism evidence="4">
    <name type="scientific">Propionibacterium freudenreichii subsp. freudenreichii</name>
    <dbReference type="NCBI Taxonomy" id="66712"/>
    <lineage>
        <taxon>Bacteria</taxon>
        <taxon>Bacillati</taxon>
        <taxon>Actinomycetota</taxon>
        <taxon>Actinomycetes</taxon>
        <taxon>Propionibacteriales</taxon>
        <taxon>Propionibacteriaceae</taxon>
        <taxon>Propionibacterium</taxon>
    </lineage>
</organism>
<dbReference type="NCBIfam" id="TIGR00103">
    <property type="entry name" value="DNA_YbaB_EbfC"/>
    <property type="match status" value="1"/>
</dbReference>
<keyword evidence="1 2" id="KW-0238">DNA-binding</keyword>
<accession>A0A0B7NVA2</accession>
<dbReference type="Pfam" id="PF02575">
    <property type="entry name" value="YbaB_DNA_bd"/>
    <property type="match status" value="1"/>
</dbReference>
<reference evidence="4" key="1">
    <citation type="submission" date="2014-08" db="EMBL/GenBank/DDBJ databases">
        <authorList>
            <person name="Falentin Helene"/>
        </authorList>
    </citation>
    <scope>NUCLEOTIDE SEQUENCE</scope>
</reference>
<dbReference type="GO" id="GO:0003677">
    <property type="term" value="F:DNA binding"/>
    <property type="evidence" value="ECO:0007669"/>
    <property type="project" value="UniProtKB-UniRule"/>
</dbReference>
<dbReference type="PANTHER" id="PTHR33449">
    <property type="entry name" value="NUCLEOID-ASSOCIATED PROTEIN YBAB"/>
    <property type="match status" value="1"/>
</dbReference>
<protein>
    <recommendedName>
        <fullName evidence="2">Nucleoid-associated protein PFCIRM138_06875</fullName>
    </recommendedName>
</protein>
<keyword evidence="3" id="KW-0175">Coiled coil</keyword>
<dbReference type="GO" id="GO:0005829">
    <property type="term" value="C:cytosol"/>
    <property type="evidence" value="ECO:0007669"/>
    <property type="project" value="TreeGrafter"/>
</dbReference>
<gene>
    <name evidence="4" type="ORF">PFCIRM138_06875</name>
</gene>
<evidence type="ECO:0000313" key="4">
    <source>
        <dbReference type="EMBL" id="CEP27835.1"/>
    </source>
</evidence>
<keyword evidence="2" id="KW-0963">Cytoplasm</keyword>
<comment type="subcellular location">
    <subcellularLocation>
        <location evidence="2">Cytoplasm</location>
        <location evidence="2">Nucleoid</location>
    </subcellularLocation>
</comment>
<dbReference type="PIRSF" id="PIRSF004555">
    <property type="entry name" value="UCP004555"/>
    <property type="match status" value="1"/>
</dbReference>
<dbReference type="Gene3D" id="3.30.1310.10">
    <property type="entry name" value="Nucleoid-associated protein YbaB-like domain"/>
    <property type="match status" value="1"/>
</dbReference>
<evidence type="ECO:0000256" key="3">
    <source>
        <dbReference type="SAM" id="Coils"/>
    </source>
</evidence>
<comment type="function">
    <text evidence="2">Binds to DNA and alters its conformation. May be involved in regulation of gene expression, nucleoid organization and DNA protection.</text>
</comment>
<comment type="subunit">
    <text evidence="2">Homodimer.</text>
</comment>
<evidence type="ECO:0000256" key="1">
    <source>
        <dbReference type="ARBA" id="ARBA00023125"/>
    </source>
</evidence>
<sequence length="102" mass="10472">MFPEGMDMNALLEQAQQMQVQLQQARDDLQNASFSGTSGGGLVEATVTGGGVLTGLVIKPEAIDPDDAEGLADLVVAAVRDATSKAAQEAEKVMPDLGSLGL</sequence>
<evidence type="ECO:0000256" key="2">
    <source>
        <dbReference type="HAMAP-Rule" id="MF_00274"/>
    </source>
</evidence>
<name>A0A0B7NVA2_PROFF</name>
<dbReference type="SUPFAM" id="SSF82607">
    <property type="entry name" value="YbaB-like"/>
    <property type="match status" value="1"/>
</dbReference>
<dbReference type="GO" id="GO:0043590">
    <property type="term" value="C:bacterial nucleoid"/>
    <property type="evidence" value="ECO:0007669"/>
    <property type="project" value="UniProtKB-UniRule"/>
</dbReference>
<proteinExistence type="inferred from homology"/>
<dbReference type="PANTHER" id="PTHR33449:SF1">
    <property type="entry name" value="NUCLEOID-ASSOCIATED PROTEIN YBAB"/>
    <property type="match status" value="1"/>
</dbReference>
<dbReference type="HAMAP" id="MF_00274">
    <property type="entry name" value="DNA_YbaB_EbfC"/>
    <property type="match status" value="1"/>
</dbReference>
<feature type="coiled-coil region" evidence="3">
    <location>
        <begin position="8"/>
        <end position="35"/>
    </location>
</feature>
<comment type="similarity">
    <text evidence="2">Belongs to the YbaB/EbfC family.</text>
</comment>
<dbReference type="EMBL" id="LM676445">
    <property type="protein sequence ID" value="CEP27835.1"/>
    <property type="molecule type" value="Genomic_DNA"/>
</dbReference>
<dbReference type="InterPro" id="IPR004401">
    <property type="entry name" value="YbaB/EbfC"/>
</dbReference>